<keyword evidence="7" id="KW-0479">Metal-binding</keyword>
<evidence type="ECO:0000259" key="14">
    <source>
        <dbReference type="Pfam" id="PF01292"/>
    </source>
</evidence>
<dbReference type="GO" id="GO:0022904">
    <property type="term" value="P:respiratory electron transport chain"/>
    <property type="evidence" value="ECO:0007669"/>
    <property type="project" value="InterPro"/>
</dbReference>
<dbReference type="EMBL" id="FRCB01000002">
    <property type="protein sequence ID" value="SHL62504.1"/>
    <property type="molecule type" value="Genomic_DNA"/>
</dbReference>
<reference evidence="15 16" key="1">
    <citation type="submission" date="2016-11" db="EMBL/GenBank/DDBJ databases">
        <authorList>
            <person name="Varghese N."/>
            <person name="Submissions S."/>
        </authorList>
    </citation>
    <scope>NUCLEOTIDE SEQUENCE [LARGE SCALE GENOMIC DNA]</scope>
    <source>
        <strain evidence="15 16">DSM 28249</strain>
    </source>
</reference>
<name>A0A1M7C5M0_9RHOB</name>
<comment type="similarity">
    <text evidence="12">Belongs to the cytochrome b561 family.</text>
</comment>
<evidence type="ECO:0000256" key="5">
    <source>
        <dbReference type="ARBA" id="ARBA00022617"/>
    </source>
</evidence>
<evidence type="ECO:0000256" key="1">
    <source>
        <dbReference type="ARBA" id="ARBA00001970"/>
    </source>
</evidence>
<evidence type="ECO:0000313" key="15">
    <source>
        <dbReference type="EMBL" id="SHL62504.1"/>
    </source>
</evidence>
<dbReference type="GO" id="GO:0005886">
    <property type="term" value="C:plasma membrane"/>
    <property type="evidence" value="ECO:0007669"/>
    <property type="project" value="UniProtKB-SubCell"/>
</dbReference>
<proteinExistence type="inferred from homology"/>
<dbReference type="GO" id="GO:0046872">
    <property type="term" value="F:metal ion binding"/>
    <property type="evidence" value="ECO:0007669"/>
    <property type="project" value="UniProtKB-KW"/>
</dbReference>
<dbReference type="PANTHER" id="PTHR30529:SF1">
    <property type="entry name" value="CYTOCHROME B561 HOMOLOG 2"/>
    <property type="match status" value="1"/>
</dbReference>
<evidence type="ECO:0000256" key="7">
    <source>
        <dbReference type="ARBA" id="ARBA00022723"/>
    </source>
</evidence>
<dbReference type="GO" id="GO:0009055">
    <property type="term" value="F:electron transfer activity"/>
    <property type="evidence" value="ECO:0007669"/>
    <property type="project" value="InterPro"/>
</dbReference>
<evidence type="ECO:0000256" key="2">
    <source>
        <dbReference type="ARBA" id="ARBA00004651"/>
    </source>
</evidence>
<keyword evidence="6 13" id="KW-0812">Transmembrane</keyword>
<evidence type="ECO:0000256" key="11">
    <source>
        <dbReference type="ARBA" id="ARBA00023136"/>
    </source>
</evidence>
<keyword evidence="10" id="KW-0408">Iron</keyword>
<evidence type="ECO:0000256" key="10">
    <source>
        <dbReference type="ARBA" id="ARBA00023004"/>
    </source>
</evidence>
<accession>A0A1M7C5M0</accession>
<dbReference type="SUPFAM" id="SSF81342">
    <property type="entry name" value="Transmembrane di-heme cytochromes"/>
    <property type="match status" value="1"/>
</dbReference>
<evidence type="ECO:0000256" key="13">
    <source>
        <dbReference type="SAM" id="Phobius"/>
    </source>
</evidence>
<evidence type="ECO:0000313" key="16">
    <source>
        <dbReference type="Proteomes" id="UP000322545"/>
    </source>
</evidence>
<keyword evidence="16" id="KW-1185">Reference proteome</keyword>
<feature type="transmembrane region" description="Helical" evidence="13">
    <location>
        <begin position="87"/>
        <end position="108"/>
    </location>
</feature>
<feature type="domain" description="Cytochrome b561 bacterial/Ni-hydrogenase" evidence="14">
    <location>
        <begin position="7"/>
        <end position="178"/>
    </location>
</feature>
<feature type="transmembrane region" description="Helical" evidence="13">
    <location>
        <begin position="141"/>
        <end position="163"/>
    </location>
</feature>
<feature type="transmembrane region" description="Helical" evidence="13">
    <location>
        <begin position="14"/>
        <end position="34"/>
    </location>
</feature>
<dbReference type="InterPro" id="IPR011577">
    <property type="entry name" value="Cyt_b561_bac/Ni-Hgenase"/>
</dbReference>
<evidence type="ECO:0000256" key="8">
    <source>
        <dbReference type="ARBA" id="ARBA00022982"/>
    </source>
</evidence>
<dbReference type="InterPro" id="IPR052168">
    <property type="entry name" value="Cytochrome_b561_oxidase"/>
</dbReference>
<keyword evidence="8" id="KW-0249">Electron transport</keyword>
<dbReference type="Proteomes" id="UP000322545">
    <property type="component" value="Unassembled WGS sequence"/>
</dbReference>
<dbReference type="PANTHER" id="PTHR30529">
    <property type="entry name" value="CYTOCHROME B561"/>
    <property type="match status" value="1"/>
</dbReference>
<evidence type="ECO:0000256" key="3">
    <source>
        <dbReference type="ARBA" id="ARBA00022448"/>
    </source>
</evidence>
<evidence type="ECO:0000256" key="4">
    <source>
        <dbReference type="ARBA" id="ARBA00022475"/>
    </source>
</evidence>
<feature type="transmembrane region" description="Helical" evidence="13">
    <location>
        <begin position="46"/>
        <end position="67"/>
    </location>
</feature>
<dbReference type="Gene3D" id="1.20.950.20">
    <property type="entry name" value="Transmembrane di-heme cytochromes, Chain C"/>
    <property type="match status" value="1"/>
</dbReference>
<keyword evidence="5" id="KW-0349">Heme</keyword>
<dbReference type="GO" id="GO:0020037">
    <property type="term" value="F:heme binding"/>
    <property type="evidence" value="ECO:0007669"/>
    <property type="project" value="TreeGrafter"/>
</dbReference>
<keyword evidence="9 13" id="KW-1133">Transmembrane helix</keyword>
<dbReference type="RefSeq" id="WP_188129863.1">
    <property type="nucleotide sequence ID" value="NZ_FRCB01000002.1"/>
</dbReference>
<dbReference type="AlphaFoldDB" id="A0A1M7C5M0"/>
<gene>
    <name evidence="15" type="ORF">SAMN05443432_10240</name>
</gene>
<keyword evidence="11 13" id="KW-0472">Membrane</keyword>
<organism evidence="15 16">
    <name type="scientific">Roseovarius litoreus</name>
    <dbReference type="NCBI Taxonomy" id="1155722"/>
    <lineage>
        <taxon>Bacteria</taxon>
        <taxon>Pseudomonadati</taxon>
        <taxon>Pseudomonadota</taxon>
        <taxon>Alphaproteobacteria</taxon>
        <taxon>Rhodobacterales</taxon>
        <taxon>Roseobacteraceae</taxon>
        <taxon>Roseovarius</taxon>
    </lineage>
</organism>
<dbReference type="InterPro" id="IPR016174">
    <property type="entry name" value="Di-haem_cyt_TM"/>
</dbReference>
<comment type="subcellular location">
    <subcellularLocation>
        <location evidence="2">Cell membrane</location>
        <topology evidence="2">Multi-pass membrane protein</topology>
    </subcellularLocation>
</comment>
<sequence>MDHTAPHYTTFARLLHWIMAVLVLAMIAAGFLMVQDGLGRSLQNALFIFHKNVGVLVLLLMVLRIAYRLIQPPPPLPADLPSWQARAAGASHLALYILLVVMPVAGYVRVKSGGFPIEALDALGVPSLVPRSEGLADLAKAVHHCGAFVIAGIVLVHVSAAFYHGMLRRDGVFSRMWPPVIRSAK</sequence>
<evidence type="ECO:0000256" key="6">
    <source>
        <dbReference type="ARBA" id="ARBA00022692"/>
    </source>
</evidence>
<dbReference type="Pfam" id="PF01292">
    <property type="entry name" value="Ni_hydr_CYTB"/>
    <property type="match status" value="1"/>
</dbReference>
<comment type="cofactor">
    <cofactor evidence="1">
        <name>heme b</name>
        <dbReference type="ChEBI" id="CHEBI:60344"/>
    </cofactor>
</comment>
<evidence type="ECO:0000256" key="12">
    <source>
        <dbReference type="ARBA" id="ARBA00037975"/>
    </source>
</evidence>
<keyword evidence="3" id="KW-0813">Transport</keyword>
<evidence type="ECO:0000256" key="9">
    <source>
        <dbReference type="ARBA" id="ARBA00022989"/>
    </source>
</evidence>
<protein>
    <submittedName>
        <fullName evidence="15">Cytochrome b561</fullName>
    </submittedName>
</protein>
<keyword evidence="4" id="KW-1003">Cell membrane</keyword>